<keyword evidence="3" id="KW-0540">Nuclease</keyword>
<evidence type="ECO:0000256" key="1">
    <source>
        <dbReference type="SAM" id="Phobius"/>
    </source>
</evidence>
<sequence length="161" mass="17432">MSSPTAITDAITAFITGLTTQITALVTANPVPFVLVAGVVVLIYAGRAAARNRPFPTDPSRLFSAVQRTEGFARAGGQCELDGIFFFTRCKGKAHHGDHHYPWSKGGSTSMTNFVAACARCNTSKGAKIPTAWATMRMEARRRKYFPQGVPVKAGERFAHR</sequence>
<evidence type="ECO:0000313" key="4">
    <source>
        <dbReference type="Proteomes" id="UP001589536"/>
    </source>
</evidence>
<feature type="transmembrane region" description="Helical" evidence="1">
    <location>
        <begin position="22"/>
        <end position="45"/>
    </location>
</feature>
<dbReference type="Proteomes" id="UP001589536">
    <property type="component" value="Unassembled WGS sequence"/>
</dbReference>
<evidence type="ECO:0000313" key="3">
    <source>
        <dbReference type="EMBL" id="MFB9714137.1"/>
    </source>
</evidence>
<dbReference type="GO" id="GO:0004519">
    <property type="term" value="F:endonuclease activity"/>
    <property type="evidence" value="ECO:0007669"/>
    <property type="project" value="UniProtKB-KW"/>
</dbReference>
<name>A0ABV5UNN8_9MICC</name>
<dbReference type="Pfam" id="PF01844">
    <property type="entry name" value="HNH"/>
    <property type="match status" value="1"/>
</dbReference>
<reference evidence="3 4" key="1">
    <citation type="submission" date="2024-09" db="EMBL/GenBank/DDBJ databases">
        <authorList>
            <person name="Sun Q."/>
            <person name="Mori K."/>
        </authorList>
    </citation>
    <scope>NUCLEOTIDE SEQUENCE [LARGE SCALE GENOMIC DNA]</scope>
    <source>
        <strain evidence="3 4">JCM 13519</strain>
    </source>
</reference>
<keyword evidence="4" id="KW-1185">Reference proteome</keyword>
<dbReference type="RefSeq" id="WP_345043526.1">
    <property type="nucleotide sequence ID" value="NZ_BAABED010000001.1"/>
</dbReference>
<keyword evidence="3" id="KW-0378">Hydrolase</keyword>
<dbReference type="EMBL" id="JBHMBH010000019">
    <property type="protein sequence ID" value="MFB9714137.1"/>
    <property type="molecule type" value="Genomic_DNA"/>
</dbReference>
<dbReference type="InterPro" id="IPR003615">
    <property type="entry name" value="HNH_nuc"/>
</dbReference>
<comment type="caution">
    <text evidence="3">The sequence shown here is derived from an EMBL/GenBank/DDBJ whole genome shotgun (WGS) entry which is preliminary data.</text>
</comment>
<dbReference type="CDD" id="cd00085">
    <property type="entry name" value="HNHc"/>
    <property type="match status" value="1"/>
</dbReference>
<proteinExistence type="predicted"/>
<keyword evidence="1" id="KW-0812">Transmembrane</keyword>
<gene>
    <name evidence="3" type="ORF">ACFFPI_08190</name>
</gene>
<dbReference type="Gene3D" id="1.10.30.50">
    <property type="match status" value="1"/>
</dbReference>
<keyword evidence="1" id="KW-1133">Transmembrane helix</keyword>
<keyword evidence="3" id="KW-0255">Endonuclease</keyword>
<evidence type="ECO:0000259" key="2">
    <source>
        <dbReference type="Pfam" id="PF01844"/>
    </source>
</evidence>
<organism evidence="3 4">
    <name type="scientific">Arthrobacter methylotrophus</name>
    <dbReference type="NCBI Taxonomy" id="121291"/>
    <lineage>
        <taxon>Bacteria</taxon>
        <taxon>Bacillati</taxon>
        <taxon>Actinomycetota</taxon>
        <taxon>Actinomycetes</taxon>
        <taxon>Micrococcales</taxon>
        <taxon>Micrococcaceae</taxon>
        <taxon>Arthrobacter</taxon>
    </lineage>
</organism>
<protein>
    <submittedName>
        <fullName evidence="3">HNH endonuclease</fullName>
    </submittedName>
</protein>
<keyword evidence="1" id="KW-0472">Membrane</keyword>
<accession>A0ABV5UNN8</accession>
<feature type="domain" description="HNH" evidence="2">
    <location>
        <begin position="92"/>
        <end position="127"/>
    </location>
</feature>
<dbReference type="InterPro" id="IPR002711">
    <property type="entry name" value="HNH"/>
</dbReference>